<dbReference type="Gene3D" id="3.30.200.20">
    <property type="entry name" value="Phosphorylase Kinase, domain 1"/>
    <property type="match status" value="1"/>
</dbReference>
<evidence type="ECO:0000313" key="1">
    <source>
        <dbReference type="EMBL" id="SMC19013.1"/>
    </source>
</evidence>
<dbReference type="RefSeq" id="WP_084113896.1">
    <property type="nucleotide sequence ID" value="NZ_FWXH01000002.1"/>
</dbReference>
<dbReference type="AlphaFoldDB" id="A0A1W1X5D1"/>
<keyword evidence="2" id="KW-1185">Reference proteome</keyword>
<reference evidence="1 2" key="1">
    <citation type="submission" date="2017-04" db="EMBL/GenBank/DDBJ databases">
        <authorList>
            <person name="Afonso C.L."/>
            <person name="Miller P.J."/>
            <person name="Scott M.A."/>
            <person name="Spackman E."/>
            <person name="Goraichik I."/>
            <person name="Dimitrov K.M."/>
            <person name="Suarez D.L."/>
            <person name="Swayne D.E."/>
        </authorList>
    </citation>
    <scope>NUCLEOTIDE SEQUENCE [LARGE SCALE GENOMIC DNA]</scope>
    <source>
        <strain evidence="1 2">DSM 12555</strain>
    </source>
</reference>
<dbReference type="Proteomes" id="UP000192468">
    <property type="component" value="Unassembled WGS sequence"/>
</dbReference>
<name>A0A1W1X5D1_9CLOT</name>
<dbReference type="EMBL" id="FWXH01000002">
    <property type="protein sequence ID" value="SMC19013.1"/>
    <property type="molecule type" value="Genomic_DNA"/>
</dbReference>
<sequence>MDTIKDLNIPIELFEKIYLTDHHTLKKDYKFLGQGASRIVYAINDAYVVKLSKNRTGKYQCRTEYYIYNNIDEKYKKYFCPIVWYKEGMIVMKRAETFSEILGLRHGSIFEYTSIKRNSEFFKTLKKIANHYDLLYPDIKAISSWGILEQKPVLIDYGCTNSLYDKYFD</sequence>
<proteinExistence type="predicted"/>
<protein>
    <submittedName>
        <fullName evidence="1">Uncharacterized protein</fullName>
    </submittedName>
</protein>
<evidence type="ECO:0000313" key="2">
    <source>
        <dbReference type="Proteomes" id="UP000192468"/>
    </source>
</evidence>
<accession>A0A1W1X5D1</accession>
<gene>
    <name evidence="1" type="ORF">SAMN02745134_00731</name>
</gene>
<dbReference type="OrthoDB" id="1739422at2"/>
<organism evidence="1 2">
    <name type="scientific">Clostridium acidisoli DSM 12555</name>
    <dbReference type="NCBI Taxonomy" id="1121291"/>
    <lineage>
        <taxon>Bacteria</taxon>
        <taxon>Bacillati</taxon>
        <taxon>Bacillota</taxon>
        <taxon>Clostridia</taxon>
        <taxon>Eubacteriales</taxon>
        <taxon>Clostridiaceae</taxon>
        <taxon>Clostridium</taxon>
    </lineage>
</organism>